<sequence length="68" mass="7614">MIRGISLSDVERSLGLLDGRTEVFSIDSEHVGISIPTRLFDAVGEDKIREALQHMMVYDLYSGDWSGQ</sequence>
<evidence type="ECO:0000313" key="2">
    <source>
        <dbReference type="Proteomes" id="UP000247772"/>
    </source>
</evidence>
<dbReference type="EMBL" id="QJSQ01000014">
    <property type="protein sequence ID" value="PYE21525.1"/>
    <property type="molecule type" value="Genomic_DNA"/>
</dbReference>
<organism evidence="1 2">
    <name type="scientific">Paraburkholderia silvatlantica</name>
    <dbReference type="NCBI Taxonomy" id="321895"/>
    <lineage>
        <taxon>Bacteria</taxon>
        <taxon>Pseudomonadati</taxon>
        <taxon>Pseudomonadota</taxon>
        <taxon>Betaproteobacteria</taxon>
        <taxon>Burkholderiales</taxon>
        <taxon>Burkholderiaceae</taxon>
        <taxon>Paraburkholderia</taxon>
    </lineage>
</organism>
<reference evidence="1 2" key="1">
    <citation type="submission" date="2018-06" db="EMBL/GenBank/DDBJ databases">
        <title>Genomic Encyclopedia of Type Strains, Phase IV (KMG-V): Genome sequencing to study the core and pangenomes of soil and plant-associated prokaryotes.</title>
        <authorList>
            <person name="Whitman W."/>
        </authorList>
    </citation>
    <scope>NUCLEOTIDE SEQUENCE [LARGE SCALE GENOMIC DNA]</scope>
    <source>
        <strain evidence="1 2">SRCL-318</strain>
    </source>
</reference>
<gene>
    <name evidence="1" type="ORF">C7410_114167</name>
</gene>
<comment type="caution">
    <text evidence="1">The sequence shown here is derived from an EMBL/GenBank/DDBJ whole genome shotgun (WGS) entry which is preliminary data.</text>
</comment>
<accession>A0A2V4T7I1</accession>
<protein>
    <submittedName>
        <fullName evidence="1">Uncharacterized protein</fullName>
    </submittedName>
</protein>
<dbReference type="AlphaFoldDB" id="A0A2V4T7I1"/>
<evidence type="ECO:0000313" key="1">
    <source>
        <dbReference type="EMBL" id="PYE21525.1"/>
    </source>
</evidence>
<dbReference type="Proteomes" id="UP000247772">
    <property type="component" value="Unassembled WGS sequence"/>
</dbReference>
<proteinExistence type="predicted"/>
<name>A0A2V4T7I1_9BURK</name>